<dbReference type="PROSITE" id="PS50198">
    <property type="entry name" value="PPIC_PPIASE_2"/>
    <property type="match status" value="1"/>
</dbReference>
<evidence type="ECO:0000256" key="1">
    <source>
        <dbReference type="PROSITE-ProRule" id="PRU00278"/>
    </source>
</evidence>
<dbReference type="SUPFAM" id="SSF54534">
    <property type="entry name" value="FKBP-like"/>
    <property type="match status" value="1"/>
</dbReference>
<dbReference type="InterPro" id="IPR046357">
    <property type="entry name" value="PPIase_dom_sf"/>
</dbReference>
<dbReference type="AlphaFoldDB" id="A0A2T2WZ88"/>
<protein>
    <submittedName>
        <fullName evidence="3">Peptidylprolyl isomerase</fullName>
    </submittedName>
</protein>
<sequence length="342" mass="36637">MIGPKHFCNIGGAECSRINKGRCSMANPQRLSKFIGATLVVSLGTAALAGCGQSSTTAAKPLAVVNGADITNSQLNTMVRMTELFNGSTLPNTHAEKVNEVKYLVQEKSVEDWALAHHLITQAQAKASATSVITKSIEPQVGGKTGLEKMLKSKGVTYQQLTDYLTEQMILQQAYNQATKNVKPISTAAAEAFYKANPQYFTGTPQVELREITVKTQAEAQAIEKQLKAGASFSALAQKDTINSALKSKGGEIGWVADSLQSLSPAVYKEIGTLKPGQIGVTQGSHGYDVIELQATKAAQESPFSQVESEIKSNLLQTAQGNAYQTFAGKIEKQAKVTIYFK</sequence>
<dbReference type="Pfam" id="PF13145">
    <property type="entry name" value="Rotamase_2"/>
    <property type="match status" value="1"/>
</dbReference>
<gene>
    <name evidence="3" type="ORF">C7B47_08175</name>
</gene>
<dbReference type="Gene3D" id="1.10.4030.10">
    <property type="entry name" value="Porin chaperone SurA, peptide-binding domain"/>
    <property type="match status" value="1"/>
</dbReference>
<dbReference type="GO" id="GO:0003755">
    <property type="term" value="F:peptidyl-prolyl cis-trans isomerase activity"/>
    <property type="evidence" value="ECO:0007669"/>
    <property type="project" value="UniProtKB-KW"/>
</dbReference>
<dbReference type="EMBL" id="PXYX01000012">
    <property type="protein sequence ID" value="PSR27526.1"/>
    <property type="molecule type" value="Genomic_DNA"/>
</dbReference>
<evidence type="ECO:0000259" key="2">
    <source>
        <dbReference type="PROSITE" id="PS50198"/>
    </source>
</evidence>
<proteinExistence type="predicted"/>
<feature type="domain" description="PpiC" evidence="2">
    <location>
        <begin position="204"/>
        <end position="295"/>
    </location>
</feature>
<dbReference type="InterPro" id="IPR050245">
    <property type="entry name" value="PrsA_foldase"/>
</dbReference>
<reference evidence="3 4" key="1">
    <citation type="journal article" date="2014" name="BMC Genomics">
        <title>Comparison of environmental and isolate Sulfobacillus genomes reveals diverse carbon, sulfur, nitrogen, and hydrogen metabolisms.</title>
        <authorList>
            <person name="Justice N.B."/>
            <person name="Norman A."/>
            <person name="Brown C.T."/>
            <person name="Singh A."/>
            <person name="Thomas B.C."/>
            <person name="Banfield J.F."/>
        </authorList>
    </citation>
    <scope>NUCLEOTIDE SEQUENCE [LARGE SCALE GENOMIC DNA]</scope>
    <source>
        <strain evidence="3">AMDSBA5</strain>
    </source>
</reference>
<name>A0A2T2WZ88_SULTH</name>
<keyword evidence="1 3" id="KW-0413">Isomerase</keyword>
<dbReference type="PANTHER" id="PTHR47245">
    <property type="entry name" value="PEPTIDYLPROLYL ISOMERASE"/>
    <property type="match status" value="1"/>
</dbReference>
<dbReference type="PANTHER" id="PTHR47245:SF2">
    <property type="entry name" value="PEPTIDYL-PROLYL CIS-TRANS ISOMERASE HP_0175-RELATED"/>
    <property type="match status" value="1"/>
</dbReference>
<organism evidence="3 4">
    <name type="scientific">Sulfobacillus thermosulfidooxidans</name>
    <dbReference type="NCBI Taxonomy" id="28034"/>
    <lineage>
        <taxon>Bacteria</taxon>
        <taxon>Bacillati</taxon>
        <taxon>Bacillota</taxon>
        <taxon>Clostridia</taxon>
        <taxon>Eubacteriales</taxon>
        <taxon>Clostridiales Family XVII. Incertae Sedis</taxon>
        <taxon>Sulfobacillus</taxon>
    </lineage>
</organism>
<dbReference type="InterPro" id="IPR000297">
    <property type="entry name" value="PPIase_PpiC"/>
</dbReference>
<evidence type="ECO:0000313" key="3">
    <source>
        <dbReference type="EMBL" id="PSR27526.1"/>
    </source>
</evidence>
<dbReference type="InterPro" id="IPR027304">
    <property type="entry name" value="Trigger_fact/SurA_dom_sf"/>
</dbReference>
<dbReference type="SUPFAM" id="SSF109998">
    <property type="entry name" value="Triger factor/SurA peptide-binding domain-like"/>
    <property type="match status" value="1"/>
</dbReference>
<comment type="caution">
    <text evidence="3">The sequence shown here is derived from an EMBL/GenBank/DDBJ whole genome shotgun (WGS) entry which is preliminary data.</text>
</comment>
<dbReference type="Proteomes" id="UP000242705">
    <property type="component" value="Unassembled WGS sequence"/>
</dbReference>
<dbReference type="Gene3D" id="3.10.50.40">
    <property type="match status" value="1"/>
</dbReference>
<accession>A0A2T2WZ88</accession>
<keyword evidence="1" id="KW-0697">Rotamase</keyword>
<evidence type="ECO:0000313" key="4">
    <source>
        <dbReference type="Proteomes" id="UP000242705"/>
    </source>
</evidence>